<evidence type="ECO:0000313" key="1">
    <source>
        <dbReference type="EMBL" id="MPM43677.1"/>
    </source>
</evidence>
<organism evidence="1">
    <name type="scientific">bioreactor metagenome</name>
    <dbReference type="NCBI Taxonomy" id="1076179"/>
    <lineage>
        <taxon>unclassified sequences</taxon>
        <taxon>metagenomes</taxon>
        <taxon>ecological metagenomes</taxon>
    </lineage>
</organism>
<dbReference type="AlphaFoldDB" id="A0A644ZSE4"/>
<gene>
    <name evidence="1" type="ORF">SDC9_90354</name>
</gene>
<proteinExistence type="predicted"/>
<accession>A0A644ZSE4</accession>
<protein>
    <recommendedName>
        <fullName evidence="2">Vitamin B12 import ATP-binding protein BtuD</fullName>
    </recommendedName>
</protein>
<sequence length="71" mass="8190">MEKTKELINTHSITTMMISHNVRDAIKYSDRIVMLDKGRVILDVKNGCITEKELLNIYNSRNSGMMFQEAV</sequence>
<dbReference type="Gene3D" id="3.40.50.300">
    <property type="entry name" value="P-loop containing nucleotide triphosphate hydrolases"/>
    <property type="match status" value="1"/>
</dbReference>
<reference evidence="1" key="1">
    <citation type="submission" date="2019-08" db="EMBL/GenBank/DDBJ databases">
        <authorList>
            <person name="Kucharzyk K."/>
            <person name="Murdoch R.W."/>
            <person name="Higgins S."/>
            <person name="Loffler F."/>
        </authorList>
    </citation>
    <scope>NUCLEOTIDE SEQUENCE</scope>
</reference>
<dbReference type="SUPFAM" id="SSF52540">
    <property type="entry name" value="P-loop containing nucleoside triphosphate hydrolases"/>
    <property type="match status" value="1"/>
</dbReference>
<name>A0A644ZSE4_9ZZZZ</name>
<evidence type="ECO:0008006" key="2">
    <source>
        <dbReference type="Google" id="ProtNLM"/>
    </source>
</evidence>
<comment type="caution">
    <text evidence="1">The sequence shown here is derived from an EMBL/GenBank/DDBJ whole genome shotgun (WGS) entry which is preliminary data.</text>
</comment>
<dbReference type="EMBL" id="VSSQ01010192">
    <property type="protein sequence ID" value="MPM43677.1"/>
    <property type="molecule type" value="Genomic_DNA"/>
</dbReference>
<dbReference type="InterPro" id="IPR027417">
    <property type="entry name" value="P-loop_NTPase"/>
</dbReference>